<dbReference type="AlphaFoldDB" id="A0A8S1JQE6"/>
<feature type="coiled-coil region" evidence="1">
    <location>
        <begin position="33"/>
        <end position="109"/>
    </location>
</feature>
<keyword evidence="1" id="KW-0175">Coiled coil</keyword>
<proteinExistence type="predicted"/>
<evidence type="ECO:0000313" key="2">
    <source>
        <dbReference type="EMBL" id="CAD8044654.1"/>
    </source>
</evidence>
<gene>
    <name evidence="2" type="ORF">PPRIM_AZ9-3.1.T0080220</name>
</gene>
<dbReference type="Proteomes" id="UP000688137">
    <property type="component" value="Unassembled WGS sequence"/>
</dbReference>
<dbReference type="EMBL" id="CAJJDM010000004">
    <property type="protein sequence ID" value="CAD8044654.1"/>
    <property type="molecule type" value="Genomic_DNA"/>
</dbReference>
<dbReference type="OMA" id="DIFFLNQ"/>
<evidence type="ECO:0000313" key="3">
    <source>
        <dbReference type="Proteomes" id="UP000688137"/>
    </source>
</evidence>
<sequence>MKSANKSISDIFFLNQRTPLSDIKNQSTYLDYYEEHQQQIQVLEKKLLEQQNINSKQAEEIESLKSDVQIAKKLIDSTQNQLDQFYQEMKQKEEQLYNFEKQIREKEMELINKELSLVNRQTQTEETFIQSNQENIEPEPQIDIDIARHLFEKRIHKEYKAILEKQQELQARENAIIFRENKIKEFMSKLSSQM</sequence>
<protein>
    <submittedName>
        <fullName evidence="2">Uncharacterized protein</fullName>
    </submittedName>
</protein>
<accession>A0A8S1JQE6</accession>
<name>A0A8S1JQE6_PARPR</name>
<keyword evidence="3" id="KW-1185">Reference proteome</keyword>
<organism evidence="2 3">
    <name type="scientific">Paramecium primaurelia</name>
    <dbReference type="NCBI Taxonomy" id="5886"/>
    <lineage>
        <taxon>Eukaryota</taxon>
        <taxon>Sar</taxon>
        <taxon>Alveolata</taxon>
        <taxon>Ciliophora</taxon>
        <taxon>Intramacronucleata</taxon>
        <taxon>Oligohymenophorea</taxon>
        <taxon>Peniculida</taxon>
        <taxon>Parameciidae</taxon>
        <taxon>Paramecium</taxon>
    </lineage>
</organism>
<reference evidence="2" key="1">
    <citation type="submission" date="2021-01" db="EMBL/GenBank/DDBJ databases">
        <authorList>
            <consortium name="Genoscope - CEA"/>
            <person name="William W."/>
        </authorList>
    </citation>
    <scope>NUCLEOTIDE SEQUENCE</scope>
</reference>
<evidence type="ECO:0000256" key="1">
    <source>
        <dbReference type="SAM" id="Coils"/>
    </source>
</evidence>
<comment type="caution">
    <text evidence="2">The sequence shown here is derived from an EMBL/GenBank/DDBJ whole genome shotgun (WGS) entry which is preliminary data.</text>
</comment>